<comment type="subunit">
    <text evidence="7">Part of the 50S ribosomal subunit; part of the 5S rRNA/L5/L18/L25 subcomplex. Contacts the 5S and 23S rRNAs.</text>
</comment>
<gene>
    <name evidence="7" type="primary">rplR</name>
    <name evidence="9" type="ORF">SAMN05661077_2128</name>
</gene>
<evidence type="ECO:0000256" key="8">
    <source>
        <dbReference type="SAM" id="MobiDB-lite"/>
    </source>
</evidence>
<keyword evidence="10" id="KW-1185">Reference proteome</keyword>
<dbReference type="GO" id="GO:0006412">
    <property type="term" value="P:translation"/>
    <property type="evidence" value="ECO:0007669"/>
    <property type="project" value="UniProtKB-UniRule"/>
</dbReference>
<feature type="compositionally biased region" description="Basic residues" evidence="8">
    <location>
        <begin position="1"/>
        <end position="19"/>
    </location>
</feature>
<evidence type="ECO:0000256" key="5">
    <source>
        <dbReference type="ARBA" id="ARBA00023274"/>
    </source>
</evidence>
<reference evidence="10" key="1">
    <citation type="submission" date="2016-10" db="EMBL/GenBank/DDBJ databases">
        <authorList>
            <person name="Varghese N."/>
        </authorList>
    </citation>
    <scope>NUCLEOTIDE SEQUENCE [LARGE SCALE GENOMIC DNA]</scope>
    <source>
        <strain evidence="10">HL 19</strain>
    </source>
</reference>
<dbReference type="GO" id="GO:0005840">
    <property type="term" value="C:ribosome"/>
    <property type="evidence" value="ECO:0007669"/>
    <property type="project" value="UniProtKB-KW"/>
</dbReference>
<evidence type="ECO:0000256" key="6">
    <source>
        <dbReference type="ARBA" id="ARBA00035197"/>
    </source>
</evidence>
<dbReference type="OrthoDB" id="9810939at2"/>
<organism evidence="9 10">
    <name type="scientific">Thiohalorhabdus denitrificans</name>
    <dbReference type="NCBI Taxonomy" id="381306"/>
    <lineage>
        <taxon>Bacteria</taxon>
        <taxon>Pseudomonadati</taxon>
        <taxon>Pseudomonadota</taxon>
        <taxon>Gammaproteobacteria</taxon>
        <taxon>Thiohalorhabdales</taxon>
        <taxon>Thiohalorhabdaceae</taxon>
        <taxon>Thiohalorhabdus</taxon>
    </lineage>
</organism>
<protein>
    <recommendedName>
        <fullName evidence="6 7">Large ribosomal subunit protein uL18</fullName>
    </recommendedName>
</protein>
<evidence type="ECO:0000256" key="7">
    <source>
        <dbReference type="HAMAP-Rule" id="MF_01337"/>
    </source>
</evidence>
<dbReference type="EMBL" id="FMUN01000005">
    <property type="protein sequence ID" value="SCY43055.1"/>
    <property type="molecule type" value="Genomic_DNA"/>
</dbReference>
<keyword evidence="4 7" id="KW-0689">Ribosomal protein</keyword>
<dbReference type="AlphaFoldDB" id="A0A0P9C7Q7"/>
<comment type="similarity">
    <text evidence="1 7">Belongs to the universal ribosomal protein uL18 family.</text>
</comment>
<accession>A0A0P9C7Q7</accession>
<dbReference type="SUPFAM" id="SSF53137">
    <property type="entry name" value="Translational machinery components"/>
    <property type="match status" value="1"/>
</dbReference>
<dbReference type="RefSeq" id="WP_054965201.1">
    <property type="nucleotide sequence ID" value="NZ_FMUN01000005.1"/>
</dbReference>
<comment type="function">
    <text evidence="7">This is one of the proteins that bind and probably mediate the attachment of the 5S RNA into the large ribosomal subunit, where it forms part of the central protuberance.</text>
</comment>
<dbReference type="InterPro" id="IPR004389">
    <property type="entry name" value="Ribosomal_uL18_bac-type"/>
</dbReference>
<dbReference type="Gene3D" id="3.30.420.100">
    <property type="match status" value="1"/>
</dbReference>
<feature type="region of interest" description="Disordered" evidence="8">
    <location>
        <begin position="1"/>
        <end position="20"/>
    </location>
</feature>
<dbReference type="InterPro" id="IPR057268">
    <property type="entry name" value="Ribosomal_L18"/>
</dbReference>
<dbReference type="PANTHER" id="PTHR12899:SF3">
    <property type="entry name" value="LARGE RIBOSOMAL SUBUNIT PROTEIN UL18M"/>
    <property type="match status" value="1"/>
</dbReference>
<sequence length="120" mass="13187">MSKITKNHRRQRRARKARAKIREQGKARLAVFRSSKHIYAQIIDDQQGHTLASASTVDTELAKDLTQSGNVEAAKKVGATLAERAKQAGVGDVAFDRGGFQYHGRVKALAEAARENGLKF</sequence>
<evidence type="ECO:0000256" key="3">
    <source>
        <dbReference type="ARBA" id="ARBA00022884"/>
    </source>
</evidence>
<evidence type="ECO:0000256" key="1">
    <source>
        <dbReference type="ARBA" id="ARBA00007116"/>
    </source>
</evidence>
<dbReference type="CDD" id="cd00432">
    <property type="entry name" value="Ribosomal_L18_L5e"/>
    <property type="match status" value="1"/>
</dbReference>
<keyword evidence="2 7" id="KW-0699">rRNA-binding</keyword>
<dbReference type="FunFam" id="3.30.420.100:FF:000001">
    <property type="entry name" value="50S ribosomal protein L18"/>
    <property type="match status" value="1"/>
</dbReference>
<dbReference type="GO" id="GO:0008097">
    <property type="term" value="F:5S rRNA binding"/>
    <property type="evidence" value="ECO:0007669"/>
    <property type="project" value="TreeGrafter"/>
</dbReference>
<dbReference type="GO" id="GO:1990904">
    <property type="term" value="C:ribonucleoprotein complex"/>
    <property type="evidence" value="ECO:0007669"/>
    <property type="project" value="UniProtKB-KW"/>
</dbReference>
<dbReference type="GO" id="GO:0005737">
    <property type="term" value="C:cytoplasm"/>
    <property type="evidence" value="ECO:0007669"/>
    <property type="project" value="UniProtKB-ARBA"/>
</dbReference>
<dbReference type="Proteomes" id="UP000183104">
    <property type="component" value="Unassembled WGS sequence"/>
</dbReference>
<dbReference type="NCBIfam" id="TIGR00060">
    <property type="entry name" value="L18_bact"/>
    <property type="match status" value="1"/>
</dbReference>
<dbReference type="PANTHER" id="PTHR12899">
    <property type="entry name" value="39S RIBOSOMAL PROTEIN L18, MITOCHONDRIAL"/>
    <property type="match status" value="1"/>
</dbReference>
<dbReference type="STRING" id="381306.AN478_03260"/>
<keyword evidence="5 7" id="KW-0687">Ribonucleoprotein</keyword>
<dbReference type="HAMAP" id="MF_01337_B">
    <property type="entry name" value="Ribosomal_uL18_B"/>
    <property type="match status" value="1"/>
</dbReference>
<dbReference type="InterPro" id="IPR005484">
    <property type="entry name" value="Ribosomal_uL18_bac/plant/anim"/>
</dbReference>
<evidence type="ECO:0000313" key="9">
    <source>
        <dbReference type="EMBL" id="SCY43055.1"/>
    </source>
</evidence>
<keyword evidence="3 7" id="KW-0694">RNA-binding</keyword>
<dbReference type="PATRIC" id="fig|381306.5.peg.1135"/>
<dbReference type="GO" id="GO:0003735">
    <property type="term" value="F:structural constituent of ribosome"/>
    <property type="evidence" value="ECO:0007669"/>
    <property type="project" value="InterPro"/>
</dbReference>
<dbReference type="Pfam" id="PF00861">
    <property type="entry name" value="Ribosomal_L18p"/>
    <property type="match status" value="1"/>
</dbReference>
<evidence type="ECO:0000313" key="10">
    <source>
        <dbReference type="Proteomes" id="UP000183104"/>
    </source>
</evidence>
<evidence type="ECO:0000256" key="2">
    <source>
        <dbReference type="ARBA" id="ARBA00022730"/>
    </source>
</evidence>
<evidence type="ECO:0000256" key="4">
    <source>
        <dbReference type="ARBA" id="ARBA00022980"/>
    </source>
</evidence>
<proteinExistence type="inferred from homology"/>
<name>A0A0P9C7Q7_9GAMM</name>